<keyword evidence="5" id="KW-1185">Reference proteome</keyword>
<evidence type="ECO:0008006" key="6">
    <source>
        <dbReference type="Google" id="ProtNLM"/>
    </source>
</evidence>
<evidence type="ECO:0000313" key="3">
    <source>
        <dbReference type="EMBL" id="CAF0940951.1"/>
    </source>
</evidence>
<gene>
    <name evidence="3" type="ORF">GPM918_LOCUS10706</name>
    <name evidence="4" type="ORF">SRO942_LOCUS10707</name>
</gene>
<dbReference type="OrthoDB" id="10018325at2759"/>
<comment type="caution">
    <text evidence="3">The sequence shown here is derived from an EMBL/GenBank/DDBJ whole genome shotgun (WGS) entry which is preliminary data.</text>
</comment>
<proteinExistence type="predicted"/>
<accession>A0A814CEE7</accession>
<feature type="region of interest" description="Disordered" evidence="1">
    <location>
        <begin position="560"/>
        <end position="612"/>
    </location>
</feature>
<evidence type="ECO:0000256" key="1">
    <source>
        <dbReference type="SAM" id="MobiDB-lite"/>
    </source>
</evidence>
<feature type="non-terminal residue" evidence="3">
    <location>
        <position position="1"/>
    </location>
</feature>
<keyword evidence="2" id="KW-0472">Membrane</keyword>
<evidence type="ECO:0000313" key="5">
    <source>
        <dbReference type="Proteomes" id="UP000663829"/>
    </source>
</evidence>
<feature type="compositionally biased region" description="Basic residues" evidence="1">
    <location>
        <begin position="587"/>
        <end position="599"/>
    </location>
</feature>
<evidence type="ECO:0000256" key="2">
    <source>
        <dbReference type="SAM" id="Phobius"/>
    </source>
</evidence>
<dbReference type="EMBL" id="CAJNOQ010002136">
    <property type="protein sequence ID" value="CAF0940951.1"/>
    <property type="molecule type" value="Genomic_DNA"/>
</dbReference>
<protein>
    <recommendedName>
        <fullName evidence="6">CUB domain-containing protein</fullName>
    </recommendedName>
</protein>
<dbReference type="AlphaFoldDB" id="A0A814CEE7"/>
<evidence type="ECO:0000313" key="4">
    <source>
        <dbReference type="EMBL" id="CAF3717437.1"/>
    </source>
</evidence>
<sequence>FEYQLPNRTVTVCPTYSLVSLECPQVTANTFVIDQQQTLISRRLLKRRQLWKRLPVYIISIDYVRSFPSKIGLDHTCQPDFTDPCYDYAGNSLPYLTTLCSGKTHCSDIQTYQIRDRSLCQFKAVTEIGYHCLPTWYNSDIQTKCDICKNGSLTNDYGFIYSRNYPQNTVRTVCYTTIYARPDHKTILYYVNGELNYDSLMIESISSDGTTILNITLNGNISTSLLAASTHEMKITFVPNTFIYAQQPTYYLLYFYTIPICFYESCILPTLPLTSTPITTTTTVPRIQSVGWTNIPSIWIIIPIILGYILILLLAILIALCLQRRRRRRQRLQKPITRYFDNSGVSSRAQLVTPIPVTRHPSNATLHRSGANSSSVGGLGMGIDDSSRTSVARSMNKYRRESRSDFNLHDSQAAGVRNEYFYTEHCPRRHPNQYRTMHDFRSNEQYHRSLAKSFSDCELCKRLVVEEEQRHRRFDNSPRMERVELPNLFNRDERHRRTGNDTVRCKRRKFDDWDLNSSPVQHDFVRSESSSPPPRRTYREKIKERFRERLTYRKHLGNEIGDSPIETNRNLVHDGTTDNKQIYHHSSSSHHRKSMHRATRSSTADLNDRQNVEYSTVLPRNIRQRTHSESNLDPSFTTDIDNHVRHLPVEYVPLDEPKNTRTVQYRRNSSLERLTIGDDCGRSNHNNRVMQSDDNGTTNFTVKFYDHHNNRDEREIQEMSMKVNEHSRERGRFKERHVIDS</sequence>
<dbReference type="Proteomes" id="UP000663829">
    <property type="component" value="Unassembled WGS sequence"/>
</dbReference>
<reference evidence="3" key="1">
    <citation type="submission" date="2021-02" db="EMBL/GenBank/DDBJ databases">
        <authorList>
            <person name="Nowell W R."/>
        </authorList>
    </citation>
    <scope>NUCLEOTIDE SEQUENCE</scope>
</reference>
<dbReference type="Proteomes" id="UP000681722">
    <property type="component" value="Unassembled WGS sequence"/>
</dbReference>
<organism evidence="3 5">
    <name type="scientific">Didymodactylos carnosus</name>
    <dbReference type="NCBI Taxonomy" id="1234261"/>
    <lineage>
        <taxon>Eukaryota</taxon>
        <taxon>Metazoa</taxon>
        <taxon>Spiralia</taxon>
        <taxon>Gnathifera</taxon>
        <taxon>Rotifera</taxon>
        <taxon>Eurotatoria</taxon>
        <taxon>Bdelloidea</taxon>
        <taxon>Philodinida</taxon>
        <taxon>Philodinidae</taxon>
        <taxon>Didymodactylos</taxon>
    </lineage>
</organism>
<keyword evidence="2" id="KW-1133">Transmembrane helix</keyword>
<feature type="transmembrane region" description="Helical" evidence="2">
    <location>
        <begin position="298"/>
        <end position="322"/>
    </location>
</feature>
<dbReference type="InterPro" id="IPR035914">
    <property type="entry name" value="Sperma_CUB_dom_sf"/>
</dbReference>
<name>A0A814CEE7_9BILA</name>
<dbReference type="SUPFAM" id="SSF49854">
    <property type="entry name" value="Spermadhesin, CUB domain"/>
    <property type="match status" value="1"/>
</dbReference>
<keyword evidence="2" id="KW-0812">Transmembrane</keyword>
<dbReference type="EMBL" id="CAJOBC010002136">
    <property type="protein sequence ID" value="CAF3717437.1"/>
    <property type="molecule type" value="Genomic_DNA"/>
</dbReference>